<protein>
    <submittedName>
        <fullName evidence="2">Uncharacterized protein</fullName>
    </submittedName>
</protein>
<feature type="region of interest" description="Disordered" evidence="1">
    <location>
        <begin position="95"/>
        <end position="189"/>
    </location>
</feature>
<feature type="compositionally biased region" description="Basic and acidic residues" evidence="1">
    <location>
        <begin position="154"/>
        <end position="165"/>
    </location>
</feature>
<feature type="compositionally biased region" description="Basic and acidic residues" evidence="1">
    <location>
        <begin position="29"/>
        <end position="48"/>
    </location>
</feature>
<dbReference type="EMBL" id="BKCJ010216298">
    <property type="protein sequence ID" value="GEY85612.1"/>
    <property type="molecule type" value="Genomic_DNA"/>
</dbReference>
<name>A0A699HW16_TANCI</name>
<feature type="compositionally biased region" description="Low complexity" evidence="1">
    <location>
        <begin position="130"/>
        <end position="144"/>
    </location>
</feature>
<evidence type="ECO:0000313" key="2">
    <source>
        <dbReference type="EMBL" id="GEY85612.1"/>
    </source>
</evidence>
<feature type="compositionally biased region" description="Acidic residues" evidence="1">
    <location>
        <begin position="166"/>
        <end position="175"/>
    </location>
</feature>
<dbReference type="AlphaFoldDB" id="A0A699HW16"/>
<proteinExistence type="predicted"/>
<feature type="region of interest" description="Disordered" evidence="1">
    <location>
        <begin position="24"/>
        <end position="48"/>
    </location>
</feature>
<comment type="caution">
    <text evidence="2">The sequence shown here is derived from an EMBL/GenBank/DDBJ whole genome shotgun (WGS) entry which is preliminary data.</text>
</comment>
<sequence length="215" mass="24233">MQDTRFAFFTPDSLEDEPIIILDESEEEETKRYKDTHATSHDKPEDTLLKMKQQKEKAKAEIAFLKAQPLYLDVNQLTELLVTDTLNKFATSVENASSKVTDKSVPLTGQANASPVEGEKNTKDVDIANLKQQPTTTTPLKTSSFQSPLFPMRKGKEVMSSKDVKEEESESDSYDDYANPADSMVESSKQKKLKKFSFVTKGGEQIHLMTKKIEE</sequence>
<reference evidence="2" key="1">
    <citation type="journal article" date="2019" name="Sci. Rep.">
        <title>Draft genome of Tanacetum cinerariifolium, the natural source of mosquito coil.</title>
        <authorList>
            <person name="Yamashiro T."/>
            <person name="Shiraishi A."/>
            <person name="Satake H."/>
            <person name="Nakayama K."/>
        </authorList>
    </citation>
    <scope>NUCLEOTIDE SEQUENCE</scope>
</reference>
<accession>A0A699HW16</accession>
<organism evidence="2">
    <name type="scientific">Tanacetum cinerariifolium</name>
    <name type="common">Dalmatian daisy</name>
    <name type="synonym">Chrysanthemum cinerariifolium</name>
    <dbReference type="NCBI Taxonomy" id="118510"/>
    <lineage>
        <taxon>Eukaryota</taxon>
        <taxon>Viridiplantae</taxon>
        <taxon>Streptophyta</taxon>
        <taxon>Embryophyta</taxon>
        <taxon>Tracheophyta</taxon>
        <taxon>Spermatophyta</taxon>
        <taxon>Magnoliopsida</taxon>
        <taxon>eudicotyledons</taxon>
        <taxon>Gunneridae</taxon>
        <taxon>Pentapetalae</taxon>
        <taxon>asterids</taxon>
        <taxon>campanulids</taxon>
        <taxon>Asterales</taxon>
        <taxon>Asteraceae</taxon>
        <taxon>Asteroideae</taxon>
        <taxon>Anthemideae</taxon>
        <taxon>Anthemidinae</taxon>
        <taxon>Tanacetum</taxon>
    </lineage>
</organism>
<gene>
    <name evidence="2" type="ORF">Tci_457586</name>
</gene>
<evidence type="ECO:0000256" key="1">
    <source>
        <dbReference type="SAM" id="MobiDB-lite"/>
    </source>
</evidence>
<feature type="compositionally biased region" description="Basic and acidic residues" evidence="1">
    <location>
        <begin position="117"/>
        <end position="126"/>
    </location>
</feature>